<evidence type="ECO:0000259" key="10">
    <source>
        <dbReference type="Pfam" id="PF22744"/>
    </source>
</evidence>
<sequence length="596" mass="66963">MNKTININLAGIIFHMDEEAYERLTSYLRKLKAQFQSQDGGDEILMDIEARIAEIFNSRMDGKREVVSMADVDAVIEIMGQPEDYAEAEEEETQSKSTSSTFDREYAGPKRLYRDSDDNILGGVAAGLAHYFGTDPIWFRLAFIALTLIGASAGFWLYIILWIVVPEAKTTAQKLQMRGERINISNIEKSVKEELRGVGKAMENIGKDERIRKGGKRIGKTIEDIVDAIISVIGSIFRVVFKIIGVALLFGGVIFLVVMFSAVVGYGVDINGANMGLSEATQYLSLILPTGYGVSYVWIASTLTVIFPLVGLVVLGGRILFNYRMHNKMIISIAGVTSFVGLVMWMVLGFATARDFDSHETVRNGYSLTQFDKETAIEVITADQNFDIKSHSRWGIDGDKIVVKAVEFDVRQTRTREQPYIEIVRKSQGASDDQAEELARNIEIDVVSEGNRLIIDEYIQIAKGDKYRAQEVDVVLYLPVGYSVYLSHSSKKVVHDIDNVRNIHDRHMIDQIWIMTEAGLACADCPEDWEAREIESQDDWEDQWTEDAQEMDKQERNIPKRPSDEEELPSLPERGANAAAFDSVVITDYGAREKLI</sequence>
<feature type="domain" description="Phage shock protein PspC N-terminal" evidence="8">
    <location>
        <begin position="110"/>
        <end position="168"/>
    </location>
</feature>
<evidence type="ECO:0000256" key="6">
    <source>
        <dbReference type="SAM" id="MobiDB-lite"/>
    </source>
</evidence>
<name>A0A6N6RK57_9FLAO</name>
<dbReference type="Pfam" id="PF04024">
    <property type="entry name" value="PspC"/>
    <property type="match status" value="1"/>
</dbReference>
<feature type="domain" description="PspC-related ToastRack" evidence="10">
    <location>
        <begin position="398"/>
        <end position="527"/>
    </location>
</feature>
<accession>A0A6N6RK57</accession>
<keyword evidence="5 7" id="KW-0472">Membrane</keyword>
<keyword evidence="2" id="KW-1003">Cell membrane</keyword>
<dbReference type="Proteomes" id="UP000468650">
    <property type="component" value="Unassembled WGS sequence"/>
</dbReference>
<feature type="domain" description="PspC-related transmembrane region" evidence="9">
    <location>
        <begin position="212"/>
        <end position="356"/>
    </location>
</feature>
<dbReference type="InterPro" id="IPR052027">
    <property type="entry name" value="PspC"/>
</dbReference>
<evidence type="ECO:0000256" key="5">
    <source>
        <dbReference type="ARBA" id="ARBA00023136"/>
    </source>
</evidence>
<evidence type="ECO:0000259" key="9">
    <source>
        <dbReference type="Pfam" id="PF22571"/>
    </source>
</evidence>
<dbReference type="OrthoDB" id="5772680at2"/>
<dbReference type="Pfam" id="PF22571">
    <property type="entry name" value="LiaI-LiaF-TM_PspC"/>
    <property type="match status" value="1"/>
</dbReference>
<evidence type="ECO:0000256" key="7">
    <source>
        <dbReference type="SAM" id="Phobius"/>
    </source>
</evidence>
<feature type="compositionally biased region" description="Acidic residues" evidence="6">
    <location>
        <begin position="536"/>
        <end position="549"/>
    </location>
</feature>
<reference evidence="11 12" key="1">
    <citation type="submission" date="2019-09" db="EMBL/GenBank/DDBJ databases">
        <title>Genomes of family Cryomorphaceae.</title>
        <authorList>
            <person name="Bowman J.P."/>
        </authorList>
    </citation>
    <scope>NUCLEOTIDE SEQUENCE [LARGE SCALE GENOMIC DNA]</scope>
    <source>
        <strain evidence="11 12">LMG 25704</strain>
    </source>
</reference>
<dbReference type="Pfam" id="PF22744">
    <property type="entry name" value="Toast-rack_PspC-Cterm"/>
    <property type="match status" value="1"/>
</dbReference>
<feature type="transmembrane region" description="Helical" evidence="7">
    <location>
        <begin position="296"/>
        <end position="317"/>
    </location>
</feature>
<evidence type="ECO:0000259" key="8">
    <source>
        <dbReference type="Pfam" id="PF04024"/>
    </source>
</evidence>
<evidence type="ECO:0000313" key="11">
    <source>
        <dbReference type="EMBL" id="KAB2814208.1"/>
    </source>
</evidence>
<dbReference type="RefSeq" id="WP_151665789.1">
    <property type="nucleotide sequence ID" value="NZ_WBVO01000001.1"/>
</dbReference>
<comment type="subcellular location">
    <subcellularLocation>
        <location evidence="1">Cell membrane</location>
        <topology evidence="1">Single-pass membrane protein</topology>
    </subcellularLocation>
</comment>
<keyword evidence="4 7" id="KW-1133">Transmembrane helix</keyword>
<keyword evidence="3 7" id="KW-0812">Transmembrane</keyword>
<evidence type="ECO:0000256" key="3">
    <source>
        <dbReference type="ARBA" id="ARBA00022692"/>
    </source>
</evidence>
<dbReference type="InterPro" id="IPR054319">
    <property type="entry name" value="PspC-rel_ToastRack"/>
</dbReference>
<evidence type="ECO:0000256" key="2">
    <source>
        <dbReference type="ARBA" id="ARBA00022475"/>
    </source>
</evidence>
<feature type="compositionally biased region" description="Basic and acidic residues" evidence="6">
    <location>
        <begin position="550"/>
        <end position="563"/>
    </location>
</feature>
<organism evidence="11 12">
    <name type="scientific">Phaeocystidibacter luteus</name>
    <dbReference type="NCBI Taxonomy" id="911197"/>
    <lineage>
        <taxon>Bacteria</taxon>
        <taxon>Pseudomonadati</taxon>
        <taxon>Bacteroidota</taxon>
        <taxon>Flavobacteriia</taxon>
        <taxon>Flavobacteriales</taxon>
        <taxon>Phaeocystidibacteraceae</taxon>
        <taxon>Phaeocystidibacter</taxon>
    </lineage>
</organism>
<gene>
    <name evidence="11" type="ORF">F8C67_00325</name>
</gene>
<evidence type="ECO:0000256" key="1">
    <source>
        <dbReference type="ARBA" id="ARBA00004162"/>
    </source>
</evidence>
<evidence type="ECO:0000313" key="12">
    <source>
        <dbReference type="Proteomes" id="UP000468650"/>
    </source>
</evidence>
<evidence type="ECO:0000256" key="4">
    <source>
        <dbReference type="ARBA" id="ARBA00022989"/>
    </source>
</evidence>
<dbReference type="InterPro" id="IPR054321">
    <property type="entry name" value="PspC-rel_TM"/>
</dbReference>
<dbReference type="EMBL" id="WBVO01000001">
    <property type="protein sequence ID" value="KAB2814208.1"/>
    <property type="molecule type" value="Genomic_DNA"/>
</dbReference>
<keyword evidence="12" id="KW-1185">Reference proteome</keyword>
<comment type="caution">
    <text evidence="11">The sequence shown here is derived from an EMBL/GenBank/DDBJ whole genome shotgun (WGS) entry which is preliminary data.</text>
</comment>
<dbReference type="InterPro" id="IPR007168">
    <property type="entry name" value="Phageshock_PspC_N"/>
</dbReference>
<feature type="transmembrane region" description="Helical" evidence="7">
    <location>
        <begin position="137"/>
        <end position="165"/>
    </location>
</feature>
<dbReference type="AlphaFoldDB" id="A0A6N6RK57"/>
<dbReference type="GO" id="GO:0005886">
    <property type="term" value="C:plasma membrane"/>
    <property type="evidence" value="ECO:0007669"/>
    <property type="project" value="UniProtKB-SubCell"/>
</dbReference>
<feature type="transmembrane region" description="Helical" evidence="7">
    <location>
        <begin position="243"/>
        <end position="268"/>
    </location>
</feature>
<feature type="region of interest" description="Disordered" evidence="6">
    <location>
        <begin position="535"/>
        <end position="575"/>
    </location>
</feature>
<protein>
    <submittedName>
        <fullName evidence="11">PspC domain-containing protein</fullName>
    </submittedName>
</protein>
<feature type="region of interest" description="Disordered" evidence="6">
    <location>
        <begin position="83"/>
        <end position="103"/>
    </location>
</feature>
<dbReference type="PANTHER" id="PTHR33885">
    <property type="entry name" value="PHAGE SHOCK PROTEIN C"/>
    <property type="match status" value="1"/>
</dbReference>
<proteinExistence type="predicted"/>
<feature type="transmembrane region" description="Helical" evidence="7">
    <location>
        <begin position="329"/>
        <end position="351"/>
    </location>
</feature>
<dbReference type="PANTHER" id="PTHR33885:SF3">
    <property type="entry name" value="PHAGE SHOCK PROTEIN C"/>
    <property type="match status" value="1"/>
</dbReference>